<proteinExistence type="predicted"/>
<organism evidence="2">
    <name type="scientific">Glycine max</name>
    <name type="common">Soybean</name>
    <name type="synonym">Glycine hispida</name>
    <dbReference type="NCBI Taxonomy" id="3847"/>
    <lineage>
        <taxon>Eukaryota</taxon>
        <taxon>Viridiplantae</taxon>
        <taxon>Streptophyta</taxon>
        <taxon>Embryophyta</taxon>
        <taxon>Tracheophyta</taxon>
        <taxon>Spermatophyta</taxon>
        <taxon>Magnoliopsida</taxon>
        <taxon>eudicotyledons</taxon>
        <taxon>Gunneridae</taxon>
        <taxon>Pentapetalae</taxon>
        <taxon>rosids</taxon>
        <taxon>fabids</taxon>
        <taxon>Fabales</taxon>
        <taxon>Fabaceae</taxon>
        <taxon>Papilionoideae</taxon>
        <taxon>50 kb inversion clade</taxon>
        <taxon>NPAAA clade</taxon>
        <taxon>indigoferoid/millettioid clade</taxon>
        <taxon>Phaseoleae</taxon>
        <taxon>Glycine</taxon>
        <taxon>Glycine subgen. Soja</taxon>
    </lineage>
</organism>
<keyword evidence="1" id="KW-0812">Transmembrane</keyword>
<reference evidence="2 3" key="1">
    <citation type="journal article" date="2010" name="Nature">
        <title>Genome sequence of the palaeopolyploid soybean.</title>
        <authorList>
            <person name="Schmutz J."/>
            <person name="Cannon S.B."/>
            <person name="Schlueter J."/>
            <person name="Ma J."/>
            <person name="Mitros T."/>
            <person name="Nelson W."/>
            <person name="Hyten D.L."/>
            <person name="Song Q."/>
            <person name="Thelen J.J."/>
            <person name="Cheng J."/>
            <person name="Xu D."/>
            <person name="Hellsten U."/>
            <person name="May G.D."/>
            <person name="Yu Y."/>
            <person name="Sakurai T."/>
            <person name="Umezawa T."/>
            <person name="Bhattacharyya M.K."/>
            <person name="Sandhu D."/>
            <person name="Valliyodan B."/>
            <person name="Lindquist E."/>
            <person name="Peto M."/>
            <person name="Grant D."/>
            <person name="Shu S."/>
            <person name="Goodstein D."/>
            <person name="Barry K."/>
            <person name="Futrell-Griggs M."/>
            <person name="Abernathy B."/>
            <person name="Du J."/>
            <person name="Tian Z."/>
            <person name="Zhu L."/>
            <person name="Gill N."/>
            <person name="Joshi T."/>
            <person name="Libault M."/>
            <person name="Sethuraman A."/>
            <person name="Zhang X.-C."/>
            <person name="Shinozaki K."/>
            <person name="Nguyen H.T."/>
            <person name="Wing R.A."/>
            <person name="Cregan P."/>
            <person name="Specht J."/>
            <person name="Grimwood J."/>
            <person name="Rokhsar D."/>
            <person name="Stacey G."/>
            <person name="Shoemaker R.C."/>
            <person name="Jackson S.A."/>
        </authorList>
    </citation>
    <scope>NUCLEOTIDE SEQUENCE [LARGE SCALE GENOMIC DNA]</scope>
    <source>
        <strain evidence="3">cv. Williams 82</strain>
        <tissue evidence="2">Callus</tissue>
    </source>
</reference>
<reference evidence="3" key="2">
    <citation type="submission" date="2018-02" db="UniProtKB">
        <authorList>
            <consortium name="EnsemblPlants"/>
        </authorList>
    </citation>
    <scope>IDENTIFICATION</scope>
    <source>
        <strain evidence="3">Williams 82</strain>
    </source>
</reference>
<keyword evidence="4" id="KW-1185">Reference proteome</keyword>
<dbReference type="Proteomes" id="UP000008827">
    <property type="component" value="Chromosome 15"/>
</dbReference>
<name>A0A0R0G6Q5_SOYBN</name>
<evidence type="ECO:0000313" key="4">
    <source>
        <dbReference type="Proteomes" id="UP000008827"/>
    </source>
</evidence>
<dbReference type="EMBL" id="CM000848">
    <property type="protein sequence ID" value="KRH13719.1"/>
    <property type="molecule type" value="Genomic_DNA"/>
</dbReference>
<keyword evidence="1" id="KW-0472">Membrane</keyword>
<sequence>MQYPKVNIQTFTSFPYCIYVLSVVSSEIILLAKLLSFSVHSSKIEAMYCLLGLCSFISVKAASSAVYAPPSSMSFSSLLRFSL</sequence>
<evidence type="ECO:0000313" key="2">
    <source>
        <dbReference type="EMBL" id="KRH13719.1"/>
    </source>
</evidence>
<dbReference type="EnsemblPlants" id="KRH13719">
    <property type="protein sequence ID" value="KRH13719"/>
    <property type="gene ID" value="GLYMA_15G259300"/>
</dbReference>
<keyword evidence="1" id="KW-1133">Transmembrane helix</keyword>
<reference evidence="2" key="3">
    <citation type="submission" date="2018-07" db="EMBL/GenBank/DDBJ databases">
        <title>WGS assembly of Glycine max.</title>
        <authorList>
            <person name="Schmutz J."/>
            <person name="Cannon S."/>
            <person name="Schlueter J."/>
            <person name="Ma J."/>
            <person name="Mitros T."/>
            <person name="Nelson W."/>
            <person name="Hyten D."/>
            <person name="Song Q."/>
            <person name="Thelen J."/>
            <person name="Cheng J."/>
            <person name="Xu D."/>
            <person name="Hellsten U."/>
            <person name="May G."/>
            <person name="Yu Y."/>
            <person name="Sakurai T."/>
            <person name="Umezawa T."/>
            <person name="Bhattacharyya M."/>
            <person name="Sandhu D."/>
            <person name="Valliyodan B."/>
            <person name="Lindquist E."/>
            <person name="Peto M."/>
            <person name="Grant D."/>
            <person name="Shu S."/>
            <person name="Goodstein D."/>
            <person name="Barry K."/>
            <person name="Futrell-Griggs M."/>
            <person name="Abernathy B."/>
            <person name="Du J."/>
            <person name="Tian Z."/>
            <person name="Zhu L."/>
            <person name="Gill N."/>
            <person name="Joshi T."/>
            <person name="Libault M."/>
            <person name="Sethuraman A."/>
            <person name="Zhang X."/>
            <person name="Shinozaki K."/>
            <person name="Nguyen H."/>
            <person name="Wing R."/>
            <person name="Cregan P."/>
            <person name="Specht J."/>
            <person name="Grimwood J."/>
            <person name="Rokhsar D."/>
            <person name="Stacey G."/>
            <person name="Shoemaker R."/>
            <person name="Jackson S."/>
        </authorList>
    </citation>
    <scope>NUCLEOTIDE SEQUENCE</scope>
    <source>
        <tissue evidence="2">Callus</tissue>
    </source>
</reference>
<gene>
    <name evidence="2" type="ORF">GLYMA_15G259300</name>
</gene>
<evidence type="ECO:0000256" key="1">
    <source>
        <dbReference type="SAM" id="Phobius"/>
    </source>
</evidence>
<feature type="transmembrane region" description="Helical" evidence="1">
    <location>
        <begin position="13"/>
        <end position="35"/>
    </location>
</feature>
<feature type="transmembrane region" description="Helical" evidence="1">
    <location>
        <begin position="47"/>
        <end position="68"/>
    </location>
</feature>
<dbReference type="InParanoid" id="A0A0R0G6Q5"/>
<dbReference type="Gramene" id="KRH13719">
    <property type="protein sequence ID" value="KRH13719"/>
    <property type="gene ID" value="GLYMA_15G259300"/>
</dbReference>
<accession>A0A0R0G6Q5</accession>
<dbReference type="AlphaFoldDB" id="A0A0R0G6Q5"/>
<protein>
    <submittedName>
        <fullName evidence="2 3">Uncharacterized protein</fullName>
    </submittedName>
</protein>
<evidence type="ECO:0000313" key="3">
    <source>
        <dbReference type="EnsemblPlants" id="KRH13719"/>
    </source>
</evidence>